<dbReference type="RefSeq" id="WP_186958749.1">
    <property type="nucleotide sequence ID" value="NZ_JACOOI010000005.1"/>
</dbReference>
<dbReference type="Proteomes" id="UP000644010">
    <property type="component" value="Unassembled WGS sequence"/>
</dbReference>
<reference evidence="2 3" key="1">
    <citation type="submission" date="2020-08" db="EMBL/GenBank/DDBJ databases">
        <title>Genome public.</title>
        <authorList>
            <person name="Liu C."/>
            <person name="Sun Q."/>
        </authorList>
    </citation>
    <scope>NUCLEOTIDE SEQUENCE [LARGE SCALE GENOMIC DNA]</scope>
    <source>
        <strain evidence="2 3">BX2</strain>
    </source>
</reference>
<evidence type="ECO:0000313" key="2">
    <source>
        <dbReference type="EMBL" id="MBC5642513.1"/>
    </source>
</evidence>
<keyword evidence="3" id="KW-1185">Reference proteome</keyword>
<feature type="domain" description="DUF4906" evidence="1">
    <location>
        <begin position="286"/>
        <end position="343"/>
    </location>
</feature>
<sequence>MKQIIHILSLILLLGACTDESYTGPLSGGSEPGAPVPVKLTWGIQPMQSPLSSGTKAGSGHAVSSTQVCKGMEISLEEIPVTRASIEDEIKNFMVFQFNGTTLESTLVRKDYYSNSSVENVQLNNSVVKNRIIVIANASQETFATITVGSTLDDFNKLGITYNEESPGHFPLFNVAPSGRIMFAGSTDMIVSANKQADIMLYRTVARVRIDLFIVTDMQNKGYTNWTCQFMNIPKKSFYHSIGHTAVFPVANVGYANYKSDVIPAFSLNIEKYLPVNLQHPVPFTTPEKRGTNAPAGATYLQIMGVEVTNGTISKSVVYQVHLGSNFANDYSVSPNYTYKYTIRITGENDDDSRVVKFIPGYFGGDLKTYGQDGTPVTNQTKAVTWRYEKRIEVYVKDLGPKVWLSSAGGASMPGGGNSFIDGRANTWALNQAGIEQYPAVKECIGLNSTPLTEESLVWYMPSYGQSLGIYVAGSNTLKSLSSGTYWTSSTDGTNAWGTKVWTGQSIGGGPTSVSTLRCIKDLEGSNVIH</sequence>
<dbReference type="PROSITE" id="PS51257">
    <property type="entry name" value="PROKAR_LIPOPROTEIN"/>
    <property type="match status" value="1"/>
</dbReference>
<evidence type="ECO:0000313" key="3">
    <source>
        <dbReference type="Proteomes" id="UP000644010"/>
    </source>
</evidence>
<accession>A0ABR7DY94</accession>
<organism evidence="2 3">
    <name type="scientific">Parabacteroides segnis</name>
    <dbReference type="NCBI Taxonomy" id="2763058"/>
    <lineage>
        <taxon>Bacteria</taxon>
        <taxon>Pseudomonadati</taxon>
        <taxon>Bacteroidota</taxon>
        <taxon>Bacteroidia</taxon>
        <taxon>Bacteroidales</taxon>
        <taxon>Tannerellaceae</taxon>
        <taxon>Parabacteroides</taxon>
    </lineage>
</organism>
<gene>
    <name evidence="2" type="ORF">H8S77_06395</name>
</gene>
<name>A0ABR7DY94_9BACT</name>
<dbReference type="EMBL" id="JACOOI010000005">
    <property type="protein sequence ID" value="MBC5642513.1"/>
    <property type="molecule type" value="Genomic_DNA"/>
</dbReference>
<evidence type="ECO:0000259" key="1">
    <source>
        <dbReference type="Pfam" id="PF16249"/>
    </source>
</evidence>
<protein>
    <submittedName>
        <fullName evidence="2">DUF4906 domain-containing protein</fullName>
    </submittedName>
</protein>
<comment type="caution">
    <text evidence="2">The sequence shown here is derived from an EMBL/GenBank/DDBJ whole genome shotgun (WGS) entry which is preliminary data.</text>
</comment>
<dbReference type="Pfam" id="PF16249">
    <property type="entry name" value="DUF4906"/>
    <property type="match status" value="1"/>
</dbReference>
<dbReference type="Gene3D" id="2.60.40.2580">
    <property type="match status" value="1"/>
</dbReference>
<dbReference type="InterPro" id="IPR032594">
    <property type="entry name" value="DUF4906"/>
</dbReference>
<proteinExistence type="predicted"/>